<dbReference type="EMBL" id="PXOG01000273">
    <property type="protein sequence ID" value="RGP63347.1"/>
    <property type="molecule type" value="Genomic_DNA"/>
</dbReference>
<dbReference type="Proteomes" id="UP000266234">
    <property type="component" value="Unassembled WGS sequence"/>
</dbReference>
<protein>
    <recommendedName>
        <fullName evidence="4">C2H2-type domain-containing protein</fullName>
    </recommendedName>
</protein>
<evidence type="ECO:0000256" key="1">
    <source>
        <dbReference type="SAM" id="MobiDB-lite"/>
    </source>
</evidence>
<comment type="caution">
    <text evidence="2">The sequence shown here is derived from an EMBL/GenBank/DDBJ whole genome shotgun (WGS) entry which is preliminary data.</text>
</comment>
<reference evidence="2 3" key="1">
    <citation type="journal article" date="2018" name="PLoS Pathog.">
        <title>Evolution of structural diversity of trichothecenes, a family of toxins produced by plant pathogenic and entomopathogenic fungi.</title>
        <authorList>
            <person name="Proctor R.H."/>
            <person name="McCormick S.P."/>
            <person name="Kim H.S."/>
            <person name="Cardoza R.E."/>
            <person name="Stanley A.M."/>
            <person name="Lindo L."/>
            <person name="Kelly A."/>
            <person name="Brown D.W."/>
            <person name="Lee T."/>
            <person name="Vaughan M.M."/>
            <person name="Alexander N.J."/>
            <person name="Busman M."/>
            <person name="Gutierrez S."/>
        </authorList>
    </citation>
    <scope>NUCLEOTIDE SEQUENCE [LARGE SCALE GENOMIC DNA]</scope>
    <source>
        <strain evidence="2 3">NRRL 20695</strain>
    </source>
</reference>
<feature type="region of interest" description="Disordered" evidence="1">
    <location>
        <begin position="1"/>
        <end position="111"/>
    </location>
</feature>
<feature type="region of interest" description="Disordered" evidence="1">
    <location>
        <begin position="279"/>
        <end position="302"/>
    </location>
</feature>
<dbReference type="AlphaFoldDB" id="A0A395RTF0"/>
<proteinExistence type="predicted"/>
<feature type="compositionally biased region" description="Polar residues" evidence="1">
    <location>
        <begin position="154"/>
        <end position="164"/>
    </location>
</feature>
<dbReference type="OrthoDB" id="4161727at2759"/>
<feature type="compositionally biased region" description="Basic residues" evidence="1">
    <location>
        <begin position="200"/>
        <end position="210"/>
    </location>
</feature>
<dbReference type="PANTHER" id="PTHR38166:SF1">
    <property type="entry name" value="C2H2-TYPE DOMAIN-CONTAINING PROTEIN"/>
    <property type="match status" value="1"/>
</dbReference>
<evidence type="ECO:0000313" key="2">
    <source>
        <dbReference type="EMBL" id="RGP63347.1"/>
    </source>
</evidence>
<evidence type="ECO:0008006" key="4">
    <source>
        <dbReference type="Google" id="ProtNLM"/>
    </source>
</evidence>
<gene>
    <name evidence="2" type="ORF">FLONG3_9908</name>
</gene>
<feature type="compositionally biased region" description="Basic and acidic residues" evidence="1">
    <location>
        <begin position="97"/>
        <end position="106"/>
    </location>
</feature>
<name>A0A395RTF0_9HYPO</name>
<keyword evidence="3" id="KW-1185">Reference proteome</keyword>
<accession>A0A395RTF0</accession>
<feature type="compositionally biased region" description="Basic and acidic residues" evidence="1">
    <location>
        <begin position="37"/>
        <end position="49"/>
    </location>
</feature>
<feature type="region of interest" description="Disordered" evidence="1">
    <location>
        <begin position="152"/>
        <end position="213"/>
    </location>
</feature>
<organism evidence="2 3">
    <name type="scientific">Fusarium longipes</name>
    <dbReference type="NCBI Taxonomy" id="694270"/>
    <lineage>
        <taxon>Eukaryota</taxon>
        <taxon>Fungi</taxon>
        <taxon>Dikarya</taxon>
        <taxon>Ascomycota</taxon>
        <taxon>Pezizomycotina</taxon>
        <taxon>Sordariomycetes</taxon>
        <taxon>Hypocreomycetidae</taxon>
        <taxon>Hypocreales</taxon>
        <taxon>Nectriaceae</taxon>
        <taxon>Fusarium</taxon>
    </lineage>
</organism>
<dbReference type="Gene3D" id="3.30.160.60">
    <property type="entry name" value="Classic Zinc Finger"/>
    <property type="match status" value="1"/>
</dbReference>
<feature type="compositionally biased region" description="Polar residues" evidence="1">
    <location>
        <begin position="50"/>
        <end position="71"/>
    </location>
</feature>
<evidence type="ECO:0000313" key="3">
    <source>
        <dbReference type="Proteomes" id="UP000266234"/>
    </source>
</evidence>
<dbReference type="PANTHER" id="PTHR38166">
    <property type="entry name" value="C2H2-TYPE DOMAIN-CONTAINING PROTEIN-RELATED"/>
    <property type="match status" value="1"/>
</dbReference>
<dbReference type="STRING" id="694270.A0A395RTF0"/>
<sequence length="512" mass="57160">MPRPGSEEQAIATKHKRSSETPEPIKNRGSRSQHPSGEPHRSQVRKDQESGQGRQGSPASQSGQANLSASSRRFKVAQDCTNLLSVPLPVSGGRQAADSREPDVKPRKSSAAYLEYCLNKEVKRRKQTIVDNLMAAIAECVEKRLDALEEECDQTSGSHSSSRAVQAGKPISRAAGQKRSKGHSSRDESENDEDEDGSSSRKKRDNKRTKTTKDDTRLRFACPYHQYDPARFANERTCCGPGWADISRLKEHLDRRHSLAPHQCLRCLRRFSAADALKKHQREKTSCPVKELDSSGRNLSDGYDEEQAKKLKARPRMAAVAKWREWYGILFNLSPDSPDIPSPSKVPCMKLDEVEHWRQYWDQAKPAVRHHVTKTVDEAFGEYEGQIKTTVMQSLQQLPRIIAELLPFPGLDSEETSTAANTIGLFDCIDSLGPDIYDSQPFDFGEIDNGNGFQTEFQLAFTDSSESSDTCQAGDSSATSVGDDATYQQQFDFKSAIMTQNTDYSVPNANFY</sequence>